<sequence>MNPLMNIGEAASAAGVSAKMIRHYEQIGLLPAAERSDAGYRLYGEREVSVLRFIRQSRRLGFSVPQVAELIGLWSDSQRSSREVKTVAQRHLADLEEKRREIEQMMDGLSVLVKACHGNDQPHCAILEKLAWGSPAEHRPQHKPQIKKTHGKAEEPGTGAASHIDLMAWMRGVQVHHDAH</sequence>
<dbReference type="RefSeq" id="WP_310315359.1">
    <property type="nucleotide sequence ID" value="NZ_JAVDWU010000004.1"/>
</dbReference>
<keyword evidence="4" id="KW-0238">DNA-binding</keyword>
<comment type="caution">
    <text evidence="9">The sequence shown here is derived from an EMBL/GenBank/DDBJ whole genome shotgun (WGS) entry which is preliminary data.</text>
</comment>
<evidence type="ECO:0000256" key="7">
    <source>
        <dbReference type="SAM" id="MobiDB-lite"/>
    </source>
</evidence>
<dbReference type="PROSITE" id="PS50937">
    <property type="entry name" value="HTH_MERR_2"/>
    <property type="match status" value="1"/>
</dbReference>
<dbReference type="InterPro" id="IPR000551">
    <property type="entry name" value="MerR-type_HTH_dom"/>
</dbReference>
<gene>
    <name evidence="9" type="ORF">J2W49_002091</name>
</gene>
<evidence type="ECO:0000259" key="8">
    <source>
        <dbReference type="PROSITE" id="PS50937"/>
    </source>
</evidence>
<dbReference type="PANTHER" id="PTHR30204:SF94">
    <property type="entry name" value="HEAVY METAL-DEPENDENT TRANSCRIPTIONAL REGULATOR HI_0293-RELATED"/>
    <property type="match status" value="1"/>
</dbReference>
<feature type="coiled-coil region" evidence="6">
    <location>
        <begin position="85"/>
        <end position="112"/>
    </location>
</feature>
<dbReference type="EMBL" id="JAVDWU010000004">
    <property type="protein sequence ID" value="MDR7150133.1"/>
    <property type="molecule type" value="Genomic_DNA"/>
</dbReference>
<dbReference type="InterPro" id="IPR011789">
    <property type="entry name" value="CueR"/>
</dbReference>
<feature type="domain" description="HTH merR-type" evidence="8">
    <location>
        <begin position="4"/>
        <end position="73"/>
    </location>
</feature>
<proteinExistence type="predicted"/>
<evidence type="ECO:0000256" key="4">
    <source>
        <dbReference type="ARBA" id="ARBA00023125"/>
    </source>
</evidence>
<protein>
    <submittedName>
        <fullName evidence="9">Cu(I)-responsive transcriptional regulator</fullName>
    </submittedName>
</protein>
<keyword evidence="3" id="KW-0805">Transcription regulation</keyword>
<dbReference type="PROSITE" id="PS00552">
    <property type="entry name" value="HTH_MERR_1"/>
    <property type="match status" value="1"/>
</dbReference>
<dbReference type="SUPFAM" id="SSF46955">
    <property type="entry name" value="Putative DNA-binding domain"/>
    <property type="match status" value="1"/>
</dbReference>
<accession>A0ABU1WLH3</accession>
<dbReference type="Gene3D" id="1.10.1660.10">
    <property type="match status" value="1"/>
</dbReference>
<dbReference type="PRINTS" id="PR00040">
    <property type="entry name" value="HTHMERR"/>
</dbReference>
<evidence type="ECO:0000256" key="3">
    <source>
        <dbReference type="ARBA" id="ARBA00023015"/>
    </source>
</evidence>
<keyword evidence="6" id="KW-0175">Coiled coil</keyword>
<comment type="subcellular location">
    <subcellularLocation>
        <location evidence="1">Cytoplasm</location>
    </subcellularLocation>
</comment>
<evidence type="ECO:0000256" key="1">
    <source>
        <dbReference type="ARBA" id="ARBA00004496"/>
    </source>
</evidence>
<dbReference type="Pfam" id="PF00376">
    <property type="entry name" value="MerR"/>
    <property type="match status" value="1"/>
</dbReference>
<dbReference type="InterPro" id="IPR047057">
    <property type="entry name" value="MerR_fam"/>
</dbReference>
<evidence type="ECO:0000256" key="2">
    <source>
        <dbReference type="ARBA" id="ARBA00022490"/>
    </source>
</evidence>
<keyword evidence="10" id="KW-1185">Reference proteome</keyword>
<evidence type="ECO:0000256" key="6">
    <source>
        <dbReference type="SAM" id="Coils"/>
    </source>
</evidence>
<feature type="compositionally biased region" description="Basic residues" evidence="7">
    <location>
        <begin position="140"/>
        <end position="150"/>
    </location>
</feature>
<dbReference type="InterPro" id="IPR015358">
    <property type="entry name" value="Tscrpt_reg_MerR_DNA-bd"/>
</dbReference>
<keyword evidence="2" id="KW-0963">Cytoplasm</keyword>
<feature type="region of interest" description="Disordered" evidence="7">
    <location>
        <begin position="135"/>
        <end position="158"/>
    </location>
</feature>
<reference evidence="9 10" key="1">
    <citation type="submission" date="2023-07" db="EMBL/GenBank/DDBJ databases">
        <title>Sorghum-associated microbial communities from plants grown in Nebraska, USA.</title>
        <authorList>
            <person name="Schachtman D."/>
        </authorList>
    </citation>
    <scope>NUCLEOTIDE SEQUENCE [LARGE SCALE GENOMIC DNA]</scope>
    <source>
        <strain evidence="9 10">4249</strain>
    </source>
</reference>
<keyword evidence="5" id="KW-0804">Transcription</keyword>
<dbReference type="CDD" id="cd01108">
    <property type="entry name" value="HTH_CueR"/>
    <property type="match status" value="1"/>
</dbReference>
<organism evidence="9 10">
    <name type="scientific">Hydrogenophaga palleronii</name>
    <dbReference type="NCBI Taxonomy" id="65655"/>
    <lineage>
        <taxon>Bacteria</taxon>
        <taxon>Pseudomonadati</taxon>
        <taxon>Pseudomonadota</taxon>
        <taxon>Betaproteobacteria</taxon>
        <taxon>Burkholderiales</taxon>
        <taxon>Comamonadaceae</taxon>
        <taxon>Hydrogenophaga</taxon>
    </lineage>
</organism>
<dbReference type="Pfam" id="PF09278">
    <property type="entry name" value="MerR-DNA-bind"/>
    <property type="match status" value="1"/>
</dbReference>
<evidence type="ECO:0000313" key="10">
    <source>
        <dbReference type="Proteomes" id="UP001265700"/>
    </source>
</evidence>
<dbReference type="PANTHER" id="PTHR30204">
    <property type="entry name" value="REDOX-CYCLING DRUG-SENSING TRANSCRIPTIONAL ACTIVATOR SOXR"/>
    <property type="match status" value="1"/>
</dbReference>
<evidence type="ECO:0000313" key="9">
    <source>
        <dbReference type="EMBL" id="MDR7150133.1"/>
    </source>
</evidence>
<dbReference type="Proteomes" id="UP001265700">
    <property type="component" value="Unassembled WGS sequence"/>
</dbReference>
<evidence type="ECO:0000256" key="5">
    <source>
        <dbReference type="ARBA" id="ARBA00023163"/>
    </source>
</evidence>
<dbReference type="SMART" id="SM00422">
    <property type="entry name" value="HTH_MERR"/>
    <property type="match status" value="1"/>
</dbReference>
<dbReference type="InterPro" id="IPR009061">
    <property type="entry name" value="DNA-bd_dom_put_sf"/>
</dbReference>
<name>A0ABU1WLH3_9BURK</name>